<dbReference type="AlphaFoldDB" id="A0A0E9PAB2"/>
<dbReference type="EMBL" id="GBXM01107133">
    <property type="protein sequence ID" value="JAH01444.1"/>
    <property type="molecule type" value="Transcribed_RNA"/>
</dbReference>
<organism evidence="2">
    <name type="scientific">Anguilla anguilla</name>
    <name type="common">European freshwater eel</name>
    <name type="synonym">Muraena anguilla</name>
    <dbReference type="NCBI Taxonomy" id="7936"/>
    <lineage>
        <taxon>Eukaryota</taxon>
        <taxon>Metazoa</taxon>
        <taxon>Chordata</taxon>
        <taxon>Craniata</taxon>
        <taxon>Vertebrata</taxon>
        <taxon>Euteleostomi</taxon>
        <taxon>Actinopterygii</taxon>
        <taxon>Neopterygii</taxon>
        <taxon>Teleostei</taxon>
        <taxon>Anguilliformes</taxon>
        <taxon>Anguillidae</taxon>
        <taxon>Anguilla</taxon>
    </lineage>
</organism>
<evidence type="ECO:0000256" key="1">
    <source>
        <dbReference type="SAM" id="Phobius"/>
    </source>
</evidence>
<name>A0A0E9PAB2_ANGAN</name>
<accession>A0A0E9PAB2</accession>
<evidence type="ECO:0000313" key="2">
    <source>
        <dbReference type="EMBL" id="JAH01444.1"/>
    </source>
</evidence>
<keyword evidence="1" id="KW-0472">Membrane</keyword>
<reference evidence="2" key="1">
    <citation type="submission" date="2014-11" db="EMBL/GenBank/DDBJ databases">
        <authorList>
            <person name="Amaro Gonzalez C."/>
        </authorList>
    </citation>
    <scope>NUCLEOTIDE SEQUENCE</scope>
</reference>
<proteinExistence type="predicted"/>
<reference evidence="2" key="2">
    <citation type="journal article" date="2015" name="Fish Shellfish Immunol.">
        <title>Early steps in the European eel (Anguilla anguilla)-Vibrio vulnificus interaction in the gills: Role of the RtxA13 toxin.</title>
        <authorList>
            <person name="Callol A."/>
            <person name="Pajuelo D."/>
            <person name="Ebbesson L."/>
            <person name="Teles M."/>
            <person name="MacKenzie S."/>
            <person name="Amaro C."/>
        </authorList>
    </citation>
    <scope>NUCLEOTIDE SEQUENCE</scope>
</reference>
<protein>
    <submittedName>
        <fullName evidence="2">Uncharacterized protein</fullName>
    </submittedName>
</protein>
<sequence>MEIQMSGNIHCAHSERGHTMTYHAVHIVQYRKLLYVIFIRVYVTLYSTVSIGENV</sequence>
<keyword evidence="1" id="KW-0812">Transmembrane</keyword>
<keyword evidence="1" id="KW-1133">Transmembrane helix</keyword>
<feature type="transmembrane region" description="Helical" evidence="1">
    <location>
        <begin position="33"/>
        <end position="52"/>
    </location>
</feature>